<reference evidence="1" key="1">
    <citation type="submission" date="2018-05" db="EMBL/GenBank/DDBJ databases">
        <authorList>
            <person name="Lanie J.A."/>
            <person name="Ng W.-L."/>
            <person name="Kazmierczak K.M."/>
            <person name="Andrzejewski T.M."/>
            <person name="Davidsen T.M."/>
            <person name="Wayne K.J."/>
            <person name="Tettelin H."/>
            <person name="Glass J.I."/>
            <person name="Rusch D."/>
            <person name="Podicherti R."/>
            <person name="Tsui H.-C.T."/>
            <person name="Winkler M.E."/>
        </authorList>
    </citation>
    <scope>NUCLEOTIDE SEQUENCE</scope>
</reference>
<feature type="non-terminal residue" evidence="1">
    <location>
        <position position="1"/>
    </location>
</feature>
<gene>
    <name evidence="1" type="ORF">METZ01_LOCUS59740</name>
</gene>
<organism evidence="1">
    <name type="scientific">marine metagenome</name>
    <dbReference type="NCBI Taxonomy" id="408172"/>
    <lineage>
        <taxon>unclassified sequences</taxon>
        <taxon>metagenomes</taxon>
        <taxon>ecological metagenomes</taxon>
    </lineage>
</organism>
<dbReference type="EMBL" id="UINC01003502">
    <property type="protein sequence ID" value="SVA06886.1"/>
    <property type="molecule type" value="Genomic_DNA"/>
</dbReference>
<dbReference type="AlphaFoldDB" id="A0A381SSA4"/>
<proteinExistence type="predicted"/>
<name>A0A381SSA4_9ZZZZ</name>
<protein>
    <submittedName>
        <fullName evidence="1">Uncharacterized protein</fullName>
    </submittedName>
</protein>
<evidence type="ECO:0000313" key="1">
    <source>
        <dbReference type="EMBL" id="SVA06886.1"/>
    </source>
</evidence>
<sequence>VLLWIYYESFNDYSNNISDMDCGINILLRLEICKKTFK</sequence>
<accession>A0A381SSA4</accession>